<sequence>MILHFEVGFSISLSLRILQFVLKLDFGNVRDPTFRGLDSANLPPKMDSYFAFQGRPSQEIIGSEPLYECSTEIYS</sequence>
<name>A0A396Z7P0_9LEPT</name>
<organism evidence="1 2">
    <name type="scientific">Leptospira stimsonii</name>
    <dbReference type="NCBI Taxonomy" id="2202203"/>
    <lineage>
        <taxon>Bacteria</taxon>
        <taxon>Pseudomonadati</taxon>
        <taxon>Spirochaetota</taxon>
        <taxon>Spirochaetia</taxon>
        <taxon>Leptospirales</taxon>
        <taxon>Leptospiraceae</taxon>
        <taxon>Leptospira</taxon>
    </lineage>
</organism>
<dbReference type="AlphaFoldDB" id="A0A396Z7P0"/>
<dbReference type="EMBL" id="QHCT01000003">
    <property type="protein sequence ID" value="RHX89686.1"/>
    <property type="molecule type" value="Genomic_DNA"/>
</dbReference>
<gene>
    <name evidence="1" type="ORF">DLM75_12020</name>
</gene>
<dbReference type="Proteomes" id="UP000265798">
    <property type="component" value="Unassembled WGS sequence"/>
</dbReference>
<accession>A0A396Z7P0</accession>
<reference evidence="2" key="1">
    <citation type="submission" date="2018-05" db="EMBL/GenBank/DDBJ databases">
        <title>Leptospira yasudae sp. nov. and Leptospira stimsonii sp. nov., two pathogenic species of the genus Leptospira isolated from environmental sources.</title>
        <authorList>
            <person name="Casanovas-Massana A."/>
            <person name="Hamond C."/>
            <person name="Santos L.A."/>
            <person name="Hacker K.P."/>
            <person name="Balassiano I."/>
            <person name="Medeiros M.A."/>
            <person name="Reis M.G."/>
            <person name="Ko A.I."/>
            <person name="Wunder E.A."/>
        </authorList>
    </citation>
    <scope>NUCLEOTIDE SEQUENCE [LARGE SCALE GENOMIC DNA]</scope>
    <source>
        <strain evidence="2">Yale</strain>
    </source>
</reference>
<evidence type="ECO:0000313" key="2">
    <source>
        <dbReference type="Proteomes" id="UP000265798"/>
    </source>
</evidence>
<evidence type="ECO:0000313" key="1">
    <source>
        <dbReference type="EMBL" id="RHX89686.1"/>
    </source>
</evidence>
<protein>
    <submittedName>
        <fullName evidence="1">Uncharacterized protein</fullName>
    </submittedName>
</protein>
<proteinExistence type="predicted"/>
<comment type="caution">
    <text evidence="1">The sequence shown here is derived from an EMBL/GenBank/DDBJ whole genome shotgun (WGS) entry which is preliminary data.</text>
</comment>